<dbReference type="GO" id="GO:0008703">
    <property type="term" value="F:5-amino-6-(5-phosphoribosylamino)uracil reductase activity"/>
    <property type="evidence" value="ECO:0007669"/>
    <property type="project" value="InterPro"/>
</dbReference>
<dbReference type="GO" id="GO:0009231">
    <property type="term" value="P:riboflavin biosynthetic process"/>
    <property type="evidence" value="ECO:0007669"/>
    <property type="project" value="InterPro"/>
</dbReference>
<dbReference type="SUPFAM" id="SSF53597">
    <property type="entry name" value="Dihydrofolate reductase-like"/>
    <property type="match status" value="1"/>
</dbReference>
<accession>A0A1H5EZ74</accession>
<organism evidence="2 3">
    <name type="scientific">Bradyrhizobium erythrophlei</name>
    <dbReference type="NCBI Taxonomy" id="1437360"/>
    <lineage>
        <taxon>Bacteria</taxon>
        <taxon>Pseudomonadati</taxon>
        <taxon>Pseudomonadota</taxon>
        <taxon>Alphaproteobacteria</taxon>
        <taxon>Hyphomicrobiales</taxon>
        <taxon>Nitrobacteraceae</taxon>
        <taxon>Bradyrhizobium</taxon>
    </lineage>
</organism>
<dbReference type="PANTHER" id="PTHR38011:SF12">
    <property type="entry name" value="BIFUNCTIONAL DEAMINASE-REDUCTASE DOMAIN PROTEIN"/>
    <property type="match status" value="1"/>
</dbReference>
<dbReference type="Pfam" id="PF01872">
    <property type="entry name" value="RibD_C"/>
    <property type="match status" value="1"/>
</dbReference>
<dbReference type="RefSeq" id="WP_092123677.1">
    <property type="nucleotide sequence ID" value="NZ_FNTH01000001.1"/>
</dbReference>
<dbReference type="PANTHER" id="PTHR38011">
    <property type="entry name" value="DIHYDROFOLATE REDUCTASE FAMILY PROTEIN (AFU_ORTHOLOGUE AFUA_8G06820)"/>
    <property type="match status" value="1"/>
</dbReference>
<sequence length="216" mass="23258">MGKVRTSAFSVSIDGFGAAPRQSLENPFGEGGMALPAWFLGTRTFRQTFGQDGGSTGLDDEIARKSMENIGAWILGRNMFGPIRGPWPDHAWKGWWGDNPPYHTPVFVLTHHARPDIEMEGGTTFHFVTSGIAEALKRARDVAQGKDIRVGGGVSLVRQFLQACLLDELQLALSPVLLGSGENLFAGLDLPALGYSVVAHVASPNATHVTFARKTS</sequence>
<dbReference type="Proteomes" id="UP000198992">
    <property type="component" value="Unassembled WGS sequence"/>
</dbReference>
<gene>
    <name evidence="2" type="ORF">SAMN05444164_6443</name>
</gene>
<dbReference type="Gene3D" id="3.40.430.10">
    <property type="entry name" value="Dihydrofolate Reductase, subunit A"/>
    <property type="match status" value="1"/>
</dbReference>
<dbReference type="InterPro" id="IPR024072">
    <property type="entry name" value="DHFR-like_dom_sf"/>
</dbReference>
<protein>
    <submittedName>
        <fullName evidence="2">RibD C-terminal domain-containing protein</fullName>
    </submittedName>
</protein>
<dbReference type="InterPro" id="IPR002734">
    <property type="entry name" value="RibDG_C"/>
</dbReference>
<dbReference type="EMBL" id="FNTH01000001">
    <property type="protein sequence ID" value="SED96436.1"/>
    <property type="molecule type" value="Genomic_DNA"/>
</dbReference>
<evidence type="ECO:0000313" key="2">
    <source>
        <dbReference type="EMBL" id="SED96436.1"/>
    </source>
</evidence>
<dbReference type="AlphaFoldDB" id="A0A1H5EZ74"/>
<dbReference type="OrthoDB" id="2313602at2"/>
<reference evidence="2 3" key="1">
    <citation type="submission" date="2016-10" db="EMBL/GenBank/DDBJ databases">
        <authorList>
            <person name="de Groot N.N."/>
        </authorList>
    </citation>
    <scope>NUCLEOTIDE SEQUENCE [LARGE SCALE GENOMIC DNA]</scope>
    <source>
        <strain evidence="2 3">MT12</strain>
    </source>
</reference>
<name>A0A1H5EZ74_9BRAD</name>
<evidence type="ECO:0000313" key="3">
    <source>
        <dbReference type="Proteomes" id="UP000198992"/>
    </source>
</evidence>
<dbReference type="InterPro" id="IPR050765">
    <property type="entry name" value="Riboflavin_Biosynth_HTPR"/>
</dbReference>
<proteinExistence type="predicted"/>
<evidence type="ECO:0000259" key="1">
    <source>
        <dbReference type="Pfam" id="PF01872"/>
    </source>
</evidence>
<feature type="domain" description="Bacterial bifunctional deaminase-reductase C-terminal" evidence="1">
    <location>
        <begin position="7"/>
        <end position="192"/>
    </location>
</feature>